<sequence>MASYKKHEAQDWAWETLKGQWTTLITPFTPDNQVDVDGVKRNVRHVRSLGTTGAGCTWNMGEFWALSYDERIQVMDAVAEAAEGSWPIGAHVTDTNINETISLAQHAEGNGFDLLIVAPPYMATKTEDQVVEYVQLLADNTNLAIMFYNSPQFGIIMSPYGMGQLCAIPNVVGIKEASFNQQISIETHLSLGKDHVISTPDEWIYFKGQELGIQQQVMFANTSDWRFDVPGANNYVQWIDRACKGNLDETFYDNKLRRLKELSDTWWTKTQTKFNGALPVAMVKHWAELMGMSGGSVRRPLFDLSPMEKSELREELEPLKPKPPVPAVPAMSRGAWLDGNNNFASGMLLMVSVQNMEEAMEAEQGGADIVDVKNLQEALVGSGHPNIVKAVRGIMPVEKHVSVTLGVVPNQPGTVAMAVYAAAMMDATSVKVGFQEAEYDQAVQVLKESRMALEGFNTKLVGSVFADNVLFEKGLDPLCMVDLANDGECDGFLIDTLTKDGRNIFDFMPEDILKDIVLRGKELGMSTALSGHLKLADLNELSRINPDIVGVRGAVCGNGERDRAVAWEAVAEFKRQVDLRKSGEVDVHDGEVVPVSGSNGWVVIDGRGKSCAGVIAALTKQVDGDKESFVEAILADALNIYDVTLWAEKSGHEVLTKRSDPDGTTRVLIRP</sequence>
<dbReference type="PANTHER" id="PTHR42849:SF1">
    <property type="entry name" value="N-ACETYLNEURAMINATE LYASE"/>
    <property type="match status" value="1"/>
</dbReference>
<protein>
    <recommendedName>
        <fullName evidence="2">(5-formylfuran-3-yl)methyl phosphate synthase</fullName>
        <ecNumber evidence="2">4.2.3.153</ecNumber>
    </recommendedName>
    <alternativeName>
        <fullName evidence="5">4-(hydroxymethyl)-2-furancarboxaldehyde-phosphate synthase</fullName>
    </alternativeName>
</protein>
<evidence type="ECO:0000256" key="1">
    <source>
        <dbReference type="ARBA" id="ARBA00003810"/>
    </source>
</evidence>
<name>A0A160VAI4_9ZZZZ</name>
<keyword evidence="4" id="KW-0704">Schiff base</keyword>
<dbReference type="Pfam" id="PF00701">
    <property type="entry name" value="DHDPS"/>
    <property type="match status" value="1"/>
</dbReference>
<evidence type="ECO:0000313" key="7">
    <source>
        <dbReference type="EMBL" id="CUV01480.1"/>
    </source>
</evidence>
<dbReference type="PANTHER" id="PTHR42849">
    <property type="entry name" value="N-ACETYLNEURAMINATE LYASE"/>
    <property type="match status" value="1"/>
</dbReference>
<keyword evidence="3" id="KW-0456">Lyase</keyword>
<dbReference type="SUPFAM" id="SSF51569">
    <property type="entry name" value="Aldolase"/>
    <property type="match status" value="1"/>
</dbReference>
<dbReference type="InterPro" id="IPR007565">
    <property type="entry name" value="4HFCP_synth"/>
</dbReference>
<dbReference type="Gene3D" id="3.20.20.70">
    <property type="entry name" value="Aldolase class I"/>
    <property type="match status" value="2"/>
</dbReference>
<evidence type="ECO:0000256" key="5">
    <source>
        <dbReference type="ARBA" id="ARBA00032523"/>
    </source>
</evidence>
<comment type="function">
    <text evidence="1">Catalyzes the formation of 4-(hydroxymethyl)-2-furancarboxaldehyde phosphate (4-HFC-P) from two molecules of glyceraldehyde-3-P (GA-3-P).</text>
</comment>
<reference evidence="7" key="1">
    <citation type="submission" date="2015-10" db="EMBL/GenBank/DDBJ databases">
        <authorList>
            <person name="Gilbert D.G."/>
        </authorList>
    </citation>
    <scope>NUCLEOTIDE SEQUENCE</scope>
</reference>
<dbReference type="EMBL" id="FAXA01000083">
    <property type="protein sequence ID" value="CUV01480.1"/>
    <property type="molecule type" value="Genomic_DNA"/>
</dbReference>
<evidence type="ECO:0000256" key="4">
    <source>
        <dbReference type="ARBA" id="ARBA00023270"/>
    </source>
</evidence>
<evidence type="ECO:0000256" key="6">
    <source>
        <dbReference type="ARBA" id="ARBA00047628"/>
    </source>
</evidence>
<dbReference type="EC" id="4.2.3.153" evidence="2"/>
<evidence type="ECO:0000256" key="2">
    <source>
        <dbReference type="ARBA" id="ARBA00012553"/>
    </source>
</evidence>
<organism evidence="7">
    <name type="scientific">hydrothermal vent metagenome</name>
    <dbReference type="NCBI Taxonomy" id="652676"/>
    <lineage>
        <taxon>unclassified sequences</taxon>
        <taxon>metagenomes</taxon>
        <taxon>ecological metagenomes</taxon>
    </lineage>
</organism>
<proteinExistence type="predicted"/>
<evidence type="ECO:0000256" key="3">
    <source>
        <dbReference type="ARBA" id="ARBA00023239"/>
    </source>
</evidence>
<dbReference type="Pfam" id="PF04476">
    <property type="entry name" value="4HFCP_synth"/>
    <property type="match status" value="1"/>
</dbReference>
<dbReference type="GO" id="GO:0005829">
    <property type="term" value="C:cytosol"/>
    <property type="evidence" value="ECO:0007669"/>
    <property type="project" value="TreeGrafter"/>
</dbReference>
<gene>
    <name evidence="7" type="ORF">MGWOODY_Clf237</name>
</gene>
<dbReference type="SMART" id="SM01130">
    <property type="entry name" value="DHDPS"/>
    <property type="match status" value="1"/>
</dbReference>
<dbReference type="GO" id="GO:0019262">
    <property type="term" value="P:N-acetylneuraminate catabolic process"/>
    <property type="evidence" value="ECO:0007669"/>
    <property type="project" value="TreeGrafter"/>
</dbReference>
<accession>A0A160VAI4</accession>
<comment type="catalytic activity">
    <reaction evidence="6">
        <text>2 D-glyceraldehyde 3-phosphate = 4-(hydroxymethyl)-2-furancarboxaldehyde phosphate + phosphate + 2 H2O</text>
        <dbReference type="Rhea" id="RHEA:43536"/>
        <dbReference type="ChEBI" id="CHEBI:15377"/>
        <dbReference type="ChEBI" id="CHEBI:43474"/>
        <dbReference type="ChEBI" id="CHEBI:59776"/>
        <dbReference type="ChEBI" id="CHEBI:83407"/>
        <dbReference type="EC" id="4.2.3.153"/>
    </reaction>
</comment>
<dbReference type="GO" id="GO:0008747">
    <property type="term" value="F:N-acetylneuraminate lyase activity"/>
    <property type="evidence" value="ECO:0007669"/>
    <property type="project" value="TreeGrafter"/>
</dbReference>
<dbReference type="InterPro" id="IPR002220">
    <property type="entry name" value="DapA-like"/>
</dbReference>
<dbReference type="CDD" id="cd00408">
    <property type="entry name" value="DHDPS-like"/>
    <property type="match status" value="1"/>
</dbReference>
<dbReference type="InterPro" id="IPR013785">
    <property type="entry name" value="Aldolase_TIM"/>
</dbReference>
<dbReference type="AlphaFoldDB" id="A0A160VAI4"/>